<feature type="region of interest" description="Disordered" evidence="1">
    <location>
        <begin position="1"/>
        <end position="23"/>
    </location>
</feature>
<protein>
    <submittedName>
        <fullName evidence="2">Uncharacterized protein</fullName>
    </submittedName>
</protein>
<evidence type="ECO:0000313" key="3">
    <source>
        <dbReference type="Proteomes" id="UP000053477"/>
    </source>
</evidence>
<dbReference type="AlphaFoldDB" id="A0A0H2R962"/>
<sequence length="422" mass="48227">MDGTVALRREPSHLRTPDRNSTAFSTDGEIVLDTTSSHLEEFLRDDVTYSYRSSNSSNETESDRTGAGRILGNMYSKAGRVLISSLRRKWHKKTLRDSPVSPLPVLVLRNGVEQEDNLDAGTVYTLHSSWSSGYTNSNRVGAGRVIGNLYSRAGSSLQKGFGSLAYRMGMGSYAKMLEHGFRDKFRSDDVKEHEKVCEIMLACAKSDDVEIQFMTFKIIVIVSVSHPSKVRSAFKRVFGRRKQVSDVTTFSWKRPGVEYPVKWLLSYKLACRFLSSQQSQVFDATAQFDGIESRSLDFSHFEELLLSCGDTTESLLVFYLIRTYWNNELKVGYVWRKEFDHAALVQFAIGLVAWWEMYFSDPHLDLWFASELTRFHLSGEFLAVMTRAVQNMDSVGLSDRSGDNARLEIWRDVFKLHHFVRR</sequence>
<proteinExistence type="predicted"/>
<dbReference type="Proteomes" id="UP000053477">
    <property type="component" value="Unassembled WGS sequence"/>
</dbReference>
<name>A0A0H2R962_9AGAM</name>
<evidence type="ECO:0000256" key="1">
    <source>
        <dbReference type="SAM" id="MobiDB-lite"/>
    </source>
</evidence>
<dbReference type="EMBL" id="KQ086247">
    <property type="protein sequence ID" value="KLO06003.1"/>
    <property type="molecule type" value="Genomic_DNA"/>
</dbReference>
<evidence type="ECO:0000313" key="2">
    <source>
        <dbReference type="EMBL" id="KLO06003.1"/>
    </source>
</evidence>
<organism evidence="2 3">
    <name type="scientific">Schizopora paradoxa</name>
    <dbReference type="NCBI Taxonomy" id="27342"/>
    <lineage>
        <taxon>Eukaryota</taxon>
        <taxon>Fungi</taxon>
        <taxon>Dikarya</taxon>
        <taxon>Basidiomycota</taxon>
        <taxon>Agaricomycotina</taxon>
        <taxon>Agaricomycetes</taxon>
        <taxon>Hymenochaetales</taxon>
        <taxon>Schizoporaceae</taxon>
        <taxon>Schizopora</taxon>
    </lineage>
</organism>
<gene>
    <name evidence="2" type="ORF">SCHPADRAFT_946448</name>
</gene>
<dbReference type="OrthoDB" id="3054074at2759"/>
<reference evidence="2 3" key="1">
    <citation type="submission" date="2015-04" db="EMBL/GenBank/DDBJ databases">
        <title>Complete genome sequence of Schizopora paradoxa KUC8140, a cosmopolitan wood degrader in East Asia.</title>
        <authorList>
            <consortium name="DOE Joint Genome Institute"/>
            <person name="Min B."/>
            <person name="Park H."/>
            <person name="Jang Y."/>
            <person name="Kim J.-J."/>
            <person name="Kim K.H."/>
            <person name="Pangilinan J."/>
            <person name="Lipzen A."/>
            <person name="Riley R."/>
            <person name="Grigoriev I.V."/>
            <person name="Spatafora J.W."/>
            <person name="Choi I.-G."/>
        </authorList>
    </citation>
    <scope>NUCLEOTIDE SEQUENCE [LARGE SCALE GENOMIC DNA]</scope>
    <source>
        <strain evidence="2 3">KUC8140</strain>
    </source>
</reference>
<keyword evidence="3" id="KW-1185">Reference proteome</keyword>
<accession>A0A0H2R962</accession>
<dbReference type="InParanoid" id="A0A0H2R962"/>
<feature type="compositionally biased region" description="Basic and acidic residues" evidence="1">
    <location>
        <begin position="7"/>
        <end position="18"/>
    </location>
</feature>